<dbReference type="InterPro" id="IPR056706">
    <property type="entry name" value="DUF7804"/>
</dbReference>
<dbReference type="Proteomes" id="UP001489004">
    <property type="component" value="Unassembled WGS sequence"/>
</dbReference>
<evidence type="ECO:0000259" key="1">
    <source>
        <dbReference type="Pfam" id="PF25089"/>
    </source>
</evidence>
<sequence>MAPACLLGECSTSGRQLLTAPRAGLLRRAAAGRPGCCRPGHRQLAGSFRAPTTCSVATHELSTYKFPSRKPEVHQWLESCIQDAVKHLDQAPFLQMVYPDRPFKQLERHSVVQAVVSVPQLWRPIAEHLSHAKPEVVVLVHNLPVAAAKANDGEEQAIDFWGVVVQSKLRSSAEGCYVLKTVRSVDPVGCQCTHYSLTRVCRGEPIAAQLSSAWL</sequence>
<accession>A0AAW1QEL0</accession>
<dbReference type="AlphaFoldDB" id="A0AAW1QEL0"/>
<feature type="domain" description="DUF7804" evidence="1">
    <location>
        <begin position="72"/>
        <end position="144"/>
    </location>
</feature>
<protein>
    <recommendedName>
        <fullName evidence="1">DUF7804 domain-containing protein</fullName>
    </recommendedName>
</protein>
<dbReference type="EMBL" id="JALJOR010000003">
    <property type="protein sequence ID" value="KAK9819793.1"/>
    <property type="molecule type" value="Genomic_DNA"/>
</dbReference>
<evidence type="ECO:0000313" key="3">
    <source>
        <dbReference type="Proteomes" id="UP001489004"/>
    </source>
</evidence>
<proteinExistence type="predicted"/>
<dbReference type="PANTHER" id="PTHR35127">
    <property type="entry name" value="OS03G0736900 PROTEIN"/>
    <property type="match status" value="1"/>
</dbReference>
<comment type="caution">
    <text evidence="2">The sequence shown here is derived from an EMBL/GenBank/DDBJ whole genome shotgun (WGS) entry which is preliminary data.</text>
</comment>
<gene>
    <name evidence="2" type="ORF">WJX72_002450</name>
</gene>
<dbReference type="Pfam" id="PF25089">
    <property type="entry name" value="DUF7804"/>
    <property type="match status" value="1"/>
</dbReference>
<name>A0AAW1QEL0_9CHLO</name>
<keyword evidence="3" id="KW-1185">Reference proteome</keyword>
<organism evidence="2 3">
    <name type="scientific">[Myrmecia] bisecta</name>
    <dbReference type="NCBI Taxonomy" id="41462"/>
    <lineage>
        <taxon>Eukaryota</taxon>
        <taxon>Viridiplantae</taxon>
        <taxon>Chlorophyta</taxon>
        <taxon>core chlorophytes</taxon>
        <taxon>Trebouxiophyceae</taxon>
        <taxon>Trebouxiales</taxon>
        <taxon>Trebouxiaceae</taxon>
        <taxon>Myrmecia</taxon>
    </lineage>
</organism>
<dbReference type="PANTHER" id="PTHR35127:SF1">
    <property type="entry name" value="GENOME ASSEMBLY, CHROMOSOME: A10"/>
    <property type="match status" value="1"/>
</dbReference>
<reference evidence="2 3" key="1">
    <citation type="journal article" date="2024" name="Nat. Commun.">
        <title>Phylogenomics reveals the evolutionary origins of lichenization in chlorophyte algae.</title>
        <authorList>
            <person name="Puginier C."/>
            <person name="Libourel C."/>
            <person name="Otte J."/>
            <person name="Skaloud P."/>
            <person name="Haon M."/>
            <person name="Grisel S."/>
            <person name="Petersen M."/>
            <person name="Berrin J.G."/>
            <person name="Delaux P.M."/>
            <person name="Dal Grande F."/>
            <person name="Keller J."/>
        </authorList>
    </citation>
    <scope>NUCLEOTIDE SEQUENCE [LARGE SCALE GENOMIC DNA]</scope>
    <source>
        <strain evidence="2 3">SAG 2043</strain>
    </source>
</reference>
<evidence type="ECO:0000313" key="2">
    <source>
        <dbReference type="EMBL" id="KAK9819793.1"/>
    </source>
</evidence>